<keyword evidence="3" id="KW-1185">Reference proteome</keyword>
<evidence type="ECO:0000313" key="2">
    <source>
        <dbReference type="EMBL" id="KUI73256.1"/>
    </source>
</evidence>
<name>A0A194W9W8_CYTMA</name>
<sequence>MAARHGMTELGQGNTGGHGCPEIRDPKADNERDEEKGPTPEAYGEFYQNGRHSPADHSGDEVIVVPAGFNYSDKALRR</sequence>
<reference evidence="2" key="1">
    <citation type="submission" date="2014-12" db="EMBL/GenBank/DDBJ databases">
        <title>Genome Sequence of Valsa Canker Pathogens Uncovers a Specific Adaption of Colonization on Woody Bark.</title>
        <authorList>
            <person name="Yin Z."/>
            <person name="Liu H."/>
            <person name="Gao X."/>
            <person name="Li Z."/>
            <person name="Song N."/>
            <person name="Ke X."/>
            <person name="Dai Q."/>
            <person name="Wu Y."/>
            <person name="Sun Y."/>
            <person name="Xu J.-R."/>
            <person name="Kang Z.K."/>
            <person name="Wang L."/>
            <person name="Huang L."/>
        </authorList>
    </citation>
    <scope>NUCLEOTIDE SEQUENCE [LARGE SCALE GENOMIC DNA]</scope>
    <source>
        <strain evidence="2">03-8</strain>
    </source>
</reference>
<proteinExistence type="predicted"/>
<feature type="compositionally biased region" description="Basic and acidic residues" evidence="1">
    <location>
        <begin position="21"/>
        <end position="38"/>
    </location>
</feature>
<protein>
    <submittedName>
        <fullName evidence="2">Uncharacterized protein</fullName>
    </submittedName>
</protein>
<dbReference type="EMBL" id="CM003107">
    <property type="protein sequence ID" value="KUI73256.1"/>
    <property type="molecule type" value="Genomic_DNA"/>
</dbReference>
<dbReference type="Proteomes" id="UP000078559">
    <property type="component" value="Chromosome 10"/>
</dbReference>
<evidence type="ECO:0000256" key="1">
    <source>
        <dbReference type="SAM" id="MobiDB-lite"/>
    </source>
</evidence>
<evidence type="ECO:0000313" key="3">
    <source>
        <dbReference type="Proteomes" id="UP000078559"/>
    </source>
</evidence>
<accession>A0A194W9W8</accession>
<feature type="region of interest" description="Disordered" evidence="1">
    <location>
        <begin position="1"/>
        <end position="59"/>
    </location>
</feature>
<organism evidence="2 3">
    <name type="scientific">Cytospora mali</name>
    <name type="common">Apple Valsa canker fungus</name>
    <name type="synonym">Valsa mali</name>
    <dbReference type="NCBI Taxonomy" id="578113"/>
    <lineage>
        <taxon>Eukaryota</taxon>
        <taxon>Fungi</taxon>
        <taxon>Dikarya</taxon>
        <taxon>Ascomycota</taxon>
        <taxon>Pezizomycotina</taxon>
        <taxon>Sordariomycetes</taxon>
        <taxon>Sordariomycetidae</taxon>
        <taxon>Diaporthales</taxon>
        <taxon>Cytosporaceae</taxon>
        <taxon>Cytospora</taxon>
    </lineage>
</organism>
<dbReference type="AlphaFoldDB" id="A0A194W9W8"/>
<gene>
    <name evidence="2" type="ORF">VM1G_11878</name>
</gene>